<dbReference type="InterPro" id="IPR051532">
    <property type="entry name" value="Ester_Hydrolysis_Enzymes"/>
</dbReference>
<dbReference type="InterPro" id="IPR013830">
    <property type="entry name" value="SGNH_hydro"/>
</dbReference>
<protein>
    <submittedName>
        <fullName evidence="2">Lysophospholipase L1-like esterase</fullName>
    </submittedName>
</protein>
<proteinExistence type="predicted"/>
<dbReference type="Pfam" id="PF13472">
    <property type="entry name" value="Lipase_GDSL_2"/>
    <property type="match status" value="1"/>
</dbReference>
<dbReference type="GO" id="GO:0004622">
    <property type="term" value="F:phosphatidylcholine lysophospholipase activity"/>
    <property type="evidence" value="ECO:0007669"/>
    <property type="project" value="TreeGrafter"/>
</dbReference>
<reference evidence="2 3" key="1">
    <citation type="submission" date="2018-10" db="EMBL/GenBank/DDBJ databases">
        <title>Sequencing the genomes of 1000 actinobacteria strains.</title>
        <authorList>
            <person name="Klenk H.-P."/>
        </authorList>
    </citation>
    <scope>NUCLEOTIDE SEQUENCE [LARGE SCALE GENOMIC DNA]</scope>
    <source>
        <strain evidence="2 3">DSM 45175</strain>
    </source>
</reference>
<dbReference type="PANTHER" id="PTHR30383:SF5">
    <property type="entry name" value="SGNH HYDROLASE-TYPE ESTERASE DOMAIN-CONTAINING PROTEIN"/>
    <property type="match status" value="1"/>
</dbReference>
<dbReference type="EMBL" id="RBKT01000001">
    <property type="protein sequence ID" value="RKR91303.1"/>
    <property type="molecule type" value="Genomic_DNA"/>
</dbReference>
<sequence length="265" mass="28544">MKKRIIIAACLLLVGVLGAAGTVGYLTFGRPPANPPAEACADGRKPDARPTVVAAGSSSTQGTLGADWVGALHERPEYREYEFVNAGINGNTSADLRQRVDTDIVACRPTAVTILIGGNDVRDGVPLDQYRDNLGAIVDRVKSRTTARIALLSLPPLGEDLDAELNQKTTAYNTVIKETATRAQVDYLPVHEQLTDLLRQRGGDPAPYDFSFLLAFGAATQHYLFGQSWDEVARNGGRELLVDHIHLNDRGGAIITELAAQWLAT</sequence>
<organism evidence="2 3">
    <name type="scientific">Micromonospora pisi</name>
    <dbReference type="NCBI Taxonomy" id="589240"/>
    <lineage>
        <taxon>Bacteria</taxon>
        <taxon>Bacillati</taxon>
        <taxon>Actinomycetota</taxon>
        <taxon>Actinomycetes</taxon>
        <taxon>Micromonosporales</taxon>
        <taxon>Micromonosporaceae</taxon>
        <taxon>Micromonospora</taxon>
    </lineage>
</organism>
<dbReference type="Gene3D" id="3.40.50.1110">
    <property type="entry name" value="SGNH hydrolase"/>
    <property type="match status" value="1"/>
</dbReference>
<evidence type="ECO:0000313" key="2">
    <source>
        <dbReference type="EMBL" id="RKR91303.1"/>
    </source>
</evidence>
<accession>A0A495JQQ3</accession>
<evidence type="ECO:0000313" key="3">
    <source>
        <dbReference type="Proteomes" id="UP000277671"/>
    </source>
</evidence>
<dbReference type="InterPro" id="IPR036514">
    <property type="entry name" value="SGNH_hydro_sf"/>
</dbReference>
<keyword evidence="3" id="KW-1185">Reference proteome</keyword>
<dbReference type="AlphaFoldDB" id="A0A495JQQ3"/>
<comment type="caution">
    <text evidence="2">The sequence shown here is derived from an EMBL/GenBank/DDBJ whole genome shotgun (WGS) entry which is preliminary data.</text>
</comment>
<name>A0A495JQQ3_9ACTN</name>
<dbReference type="Proteomes" id="UP000277671">
    <property type="component" value="Unassembled WGS sequence"/>
</dbReference>
<gene>
    <name evidence="2" type="ORF">BDK92_5696</name>
</gene>
<feature type="domain" description="SGNH hydrolase-type esterase" evidence="1">
    <location>
        <begin position="55"/>
        <end position="251"/>
    </location>
</feature>
<dbReference type="RefSeq" id="WP_121159425.1">
    <property type="nucleotide sequence ID" value="NZ_RBKT01000001.1"/>
</dbReference>
<dbReference type="OrthoDB" id="9794725at2"/>
<evidence type="ECO:0000259" key="1">
    <source>
        <dbReference type="Pfam" id="PF13472"/>
    </source>
</evidence>
<dbReference type="PANTHER" id="PTHR30383">
    <property type="entry name" value="THIOESTERASE 1/PROTEASE 1/LYSOPHOSPHOLIPASE L1"/>
    <property type="match status" value="1"/>
</dbReference>
<dbReference type="SUPFAM" id="SSF52266">
    <property type="entry name" value="SGNH hydrolase"/>
    <property type="match status" value="1"/>
</dbReference>